<gene>
    <name evidence="1" type="ORF">LCGC14_0685330</name>
</gene>
<reference evidence="1" key="1">
    <citation type="journal article" date="2015" name="Nature">
        <title>Complex archaea that bridge the gap between prokaryotes and eukaryotes.</title>
        <authorList>
            <person name="Spang A."/>
            <person name="Saw J.H."/>
            <person name="Jorgensen S.L."/>
            <person name="Zaremba-Niedzwiedzka K."/>
            <person name="Martijn J."/>
            <person name="Lind A.E."/>
            <person name="van Eijk R."/>
            <person name="Schleper C."/>
            <person name="Guy L."/>
            <person name="Ettema T.J."/>
        </authorList>
    </citation>
    <scope>NUCLEOTIDE SEQUENCE</scope>
</reference>
<dbReference type="EMBL" id="LAZR01001405">
    <property type="protein sequence ID" value="KKN45206.1"/>
    <property type="molecule type" value="Genomic_DNA"/>
</dbReference>
<evidence type="ECO:0000313" key="1">
    <source>
        <dbReference type="EMBL" id="KKN45206.1"/>
    </source>
</evidence>
<sequence length="172" mass="20689">MNRLSIISQDEIQDILDFLNKDWTSVNEKEKARFLEKILYYLGFEVLPLELMLSNDKYNELNHLSHPEIIVYDLNSNSILLIEELAKFTKEYLYKKDIITSIVRLFDRFFPVENRKIGYIFILNSEVSIDLEHYGFKERIILKDEFTDKMIKIFDLNELKKEYLKTGDLKKY</sequence>
<comment type="caution">
    <text evidence="1">The sequence shown here is derived from an EMBL/GenBank/DDBJ whole genome shotgun (WGS) entry which is preliminary data.</text>
</comment>
<dbReference type="AlphaFoldDB" id="A0A0F9T8A3"/>
<protein>
    <submittedName>
        <fullName evidence="1">Uncharacterized protein</fullName>
    </submittedName>
</protein>
<proteinExistence type="predicted"/>
<organism evidence="1">
    <name type="scientific">marine sediment metagenome</name>
    <dbReference type="NCBI Taxonomy" id="412755"/>
    <lineage>
        <taxon>unclassified sequences</taxon>
        <taxon>metagenomes</taxon>
        <taxon>ecological metagenomes</taxon>
    </lineage>
</organism>
<accession>A0A0F9T8A3</accession>
<name>A0A0F9T8A3_9ZZZZ</name>